<protein>
    <submittedName>
        <fullName evidence="1">ACO2M</fullName>
    </submittedName>
</protein>
<accession>A0A0A9ASL9</accession>
<dbReference type="EMBL" id="GBRH01245017">
    <property type="protein sequence ID" value="JAD52878.1"/>
    <property type="molecule type" value="Transcribed_RNA"/>
</dbReference>
<proteinExistence type="predicted"/>
<sequence>MNNARTRRYYKHVLKCRRSPFEAGKPLLVPLELQFHVGLHCTF</sequence>
<dbReference type="AlphaFoldDB" id="A0A0A9ASL9"/>
<evidence type="ECO:0000313" key="1">
    <source>
        <dbReference type="EMBL" id="JAD52878.1"/>
    </source>
</evidence>
<reference evidence="1" key="2">
    <citation type="journal article" date="2015" name="Data Brief">
        <title>Shoot transcriptome of the giant reed, Arundo donax.</title>
        <authorList>
            <person name="Barrero R.A."/>
            <person name="Guerrero F.D."/>
            <person name="Moolhuijzen P."/>
            <person name="Goolsby J.A."/>
            <person name="Tidwell J."/>
            <person name="Bellgard S.E."/>
            <person name="Bellgard M.I."/>
        </authorList>
    </citation>
    <scope>NUCLEOTIDE SEQUENCE</scope>
    <source>
        <tissue evidence="1">Shoot tissue taken approximately 20 cm above the soil surface</tissue>
    </source>
</reference>
<name>A0A0A9ASL9_ARUDO</name>
<organism evidence="1">
    <name type="scientific">Arundo donax</name>
    <name type="common">Giant reed</name>
    <name type="synonym">Donax arundinaceus</name>
    <dbReference type="NCBI Taxonomy" id="35708"/>
    <lineage>
        <taxon>Eukaryota</taxon>
        <taxon>Viridiplantae</taxon>
        <taxon>Streptophyta</taxon>
        <taxon>Embryophyta</taxon>
        <taxon>Tracheophyta</taxon>
        <taxon>Spermatophyta</taxon>
        <taxon>Magnoliopsida</taxon>
        <taxon>Liliopsida</taxon>
        <taxon>Poales</taxon>
        <taxon>Poaceae</taxon>
        <taxon>PACMAD clade</taxon>
        <taxon>Arundinoideae</taxon>
        <taxon>Arundineae</taxon>
        <taxon>Arundo</taxon>
    </lineage>
</organism>
<reference evidence="1" key="1">
    <citation type="submission" date="2014-09" db="EMBL/GenBank/DDBJ databases">
        <authorList>
            <person name="Magalhaes I.L.F."/>
            <person name="Oliveira U."/>
            <person name="Santos F.R."/>
            <person name="Vidigal T.H.D.A."/>
            <person name="Brescovit A.D."/>
            <person name="Santos A.J."/>
        </authorList>
    </citation>
    <scope>NUCLEOTIDE SEQUENCE</scope>
    <source>
        <tissue evidence="1">Shoot tissue taken approximately 20 cm above the soil surface</tissue>
    </source>
</reference>